<organism evidence="1 2">
    <name type="scientific">Rhodopseudomonas palustris (strain DX-1)</name>
    <dbReference type="NCBI Taxonomy" id="652103"/>
    <lineage>
        <taxon>Bacteria</taxon>
        <taxon>Pseudomonadati</taxon>
        <taxon>Pseudomonadota</taxon>
        <taxon>Alphaproteobacteria</taxon>
        <taxon>Hyphomicrobiales</taxon>
        <taxon>Nitrobacteraceae</taxon>
        <taxon>Rhodopseudomonas</taxon>
    </lineage>
</organism>
<dbReference type="KEGG" id="rpx:Rpdx1_2090"/>
<gene>
    <name evidence="1" type="ordered locus">Rpdx1_2090</name>
</gene>
<evidence type="ECO:0000313" key="1">
    <source>
        <dbReference type="EMBL" id="ADU43695.1"/>
    </source>
</evidence>
<dbReference type="Proteomes" id="UP000001402">
    <property type="component" value="Chromosome"/>
</dbReference>
<dbReference type="EMBL" id="CP002418">
    <property type="protein sequence ID" value="ADU43695.1"/>
    <property type="molecule type" value="Genomic_DNA"/>
</dbReference>
<dbReference type="AlphaFoldDB" id="E6VQ18"/>
<dbReference type="OrthoDB" id="9906264at2"/>
<name>E6VQ18_RHOPX</name>
<proteinExistence type="predicted"/>
<sequence length="67" mass="7420">MSSDTEHELLELLRHNDRLIWMMAKEADGKVTISSATEAAYGPTRAMLIYGCDTSHGQTIEAVERPA</sequence>
<reference evidence="1" key="1">
    <citation type="submission" date="2010-12" db="EMBL/GenBank/DDBJ databases">
        <title>Complete sequence of Rhodopseudomonas palustris DX-1.</title>
        <authorList>
            <consortium name="US DOE Joint Genome Institute"/>
            <person name="Lucas S."/>
            <person name="Copeland A."/>
            <person name="Lapidus A."/>
            <person name="Cheng J.-F."/>
            <person name="Goodwin L."/>
            <person name="Pitluck S."/>
            <person name="Misra M."/>
            <person name="Chertkov O."/>
            <person name="Detter J.C."/>
            <person name="Han C."/>
            <person name="Tapia R."/>
            <person name="Land M."/>
            <person name="Hauser L."/>
            <person name="Kyrpides N."/>
            <person name="Ivanova N."/>
            <person name="Ovchinnikova G."/>
            <person name="Logan B."/>
            <person name="Oda Y."/>
            <person name="Harwood C."/>
            <person name="Woyke T."/>
        </authorList>
    </citation>
    <scope>NUCLEOTIDE SEQUENCE [LARGE SCALE GENOMIC DNA]</scope>
    <source>
        <strain evidence="1">DX-1</strain>
    </source>
</reference>
<accession>E6VQ18</accession>
<evidence type="ECO:0000313" key="2">
    <source>
        <dbReference type="Proteomes" id="UP000001402"/>
    </source>
</evidence>
<protein>
    <submittedName>
        <fullName evidence="1">Uncharacterized protein</fullName>
    </submittedName>
</protein>
<dbReference type="HOGENOM" id="CLU_2809647_0_0_5"/>
<dbReference type="STRING" id="652103.Rpdx1_2090"/>